<evidence type="ECO:0000256" key="2">
    <source>
        <dbReference type="ARBA" id="ARBA00022692"/>
    </source>
</evidence>
<protein>
    <submittedName>
        <fullName evidence="8">Uncharacterized protein</fullName>
    </submittedName>
</protein>
<dbReference type="GO" id="GO:0016020">
    <property type="term" value="C:membrane"/>
    <property type="evidence" value="ECO:0007669"/>
    <property type="project" value="UniProtKB-SubCell"/>
</dbReference>
<dbReference type="InterPro" id="IPR037670">
    <property type="entry name" value="C11orf87"/>
</dbReference>
<evidence type="ECO:0000256" key="3">
    <source>
        <dbReference type="ARBA" id="ARBA00022729"/>
    </source>
</evidence>
<reference evidence="9" key="1">
    <citation type="journal article" date="2016" name="Nature">
        <title>Genome evolution in the allotetraploid frog Xenopus laevis.</title>
        <authorList>
            <person name="Session A.M."/>
            <person name="Uno Y."/>
            <person name="Kwon T."/>
            <person name="Chapman J.A."/>
            <person name="Toyoda A."/>
            <person name="Takahashi S."/>
            <person name="Fukui A."/>
            <person name="Hikosaka A."/>
            <person name="Suzuki A."/>
            <person name="Kondo M."/>
            <person name="van Heeringen S.J."/>
            <person name="Quigley I."/>
            <person name="Heinz S."/>
            <person name="Ogino H."/>
            <person name="Ochi H."/>
            <person name="Hellsten U."/>
            <person name="Lyons J.B."/>
            <person name="Simakov O."/>
            <person name="Putnam N."/>
            <person name="Stites J."/>
            <person name="Kuroki Y."/>
            <person name="Tanaka T."/>
            <person name="Michiue T."/>
            <person name="Watanabe M."/>
            <person name="Bogdanovic O."/>
            <person name="Lister R."/>
            <person name="Georgiou G."/>
            <person name="Paranjpe S.S."/>
            <person name="van Kruijsbergen I."/>
            <person name="Shu S."/>
            <person name="Carlson J."/>
            <person name="Kinoshita T."/>
            <person name="Ohta Y."/>
            <person name="Mawaribuchi S."/>
            <person name="Jenkins J."/>
            <person name="Grimwood J."/>
            <person name="Schmutz J."/>
            <person name="Mitros T."/>
            <person name="Mozaffari S.V."/>
            <person name="Suzuki Y."/>
            <person name="Haramoto Y."/>
            <person name="Yamamoto T.S."/>
            <person name="Takagi C."/>
            <person name="Heald R."/>
            <person name="Miller K."/>
            <person name="Haudenschild C."/>
            <person name="Kitzman J."/>
            <person name="Nakayama T."/>
            <person name="Izutsu Y."/>
            <person name="Robert J."/>
            <person name="Fortriede J."/>
            <person name="Burns K."/>
            <person name="Lotay V."/>
            <person name="Karimi K."/>
            <person name="Yasuoka Y."/>
            <person name="Dichmann D.S."/>
            <person name="Flajnik M.F."/>
            <person name="Houston D.W."/>
            <person name="Shendure J."/>
            <person name="DuPasquier L."/>
            <person name="Vize P.D."/>
            <person name="Zorn A.M."/>
            <person name="Ito M."/>
            <person name="Marcotte E.M."/>
            <person name="Wallingford J.B."/>
            <person name="Ito Y."/>
            <person name="Asashima M."/>
            <person name="Ueno N."/>
            <person name="Matsuda Y."/>
            <person name="Veenstra G.J."/>
            <person name="Fujiyama A."/>
            <person name="Harland R.M."/>
            <person name="Taira M."/>
            <person name="Rokhsar D.S."/>
        </authorList>
    </citation>
    <scope>NUCLEOTIDE SEQUENCE [LARGE SCALE GENOMIC DNA]</scope>
    <source>
        <strain evidence="9">J</strain>
    </source>
</reference>
<dbReference type="Proteomes" id="UP000694892">
    <property type="component" value="Chromosome 8L"/>
</dbReference>
<dbReference type="PANTHER" id="PTHR31870:SF2">
    <property type="entry name" value="CHROMOSOME 11 OPEN READING FRAME 87"/>
    <property type="match status" value="1"/>
</dbReference>
<evidence type="ECO:0000256" key="5">
    <source>
        <dbReference type="ARBA" id="ARBA00023136"/>
    </source>
</evidence>
<sequence length="94" mass="10677">MKPTFELPPSPVYPTDFDSVINQNVTGDTDVRLLDGALSSIVVLIMLLSIICSLVVTSLLTYCFHKWKLRARKLQRAQEEYQKDQEKNMSPCTS</sequence>
<keyword evidence="5 7" id="KW-0472">Membrane</keyword>
<organism evidence="8 9">
    <name type="scientific">Xenopus laevis</name>
    <name type="common">African clawed frog</name>
    <dbReference type="NCBI Taxonomy" id="8355"/>
    <lineage>
        <taxon>Eukaryota</taxon>
        <taxon>Metazoa</taxon>
        <taxon>Chordata</taxon>
        <taxon>Craniata</taxon>
        <taxon>Vertebrata</taxon>
        <taxon>Euteleostomi</taxon>
        <taxon>Amphibia</taxon>
        <taxon>Batrachia</taxon>
        <taxon>Anura</taxon>
        <taxon>Pipoidea</taxon>
        <taxon>Pipidae</taxon>
        <taxon>Xenopodinae</taxon>
        <taxon>Xenopus</taxon>
        <taxon>Xenopus</taxon>
    </lineage>
</organism>
<keyword evidence="6" id="KW-0325">Glycoprotein</keyword>
<keyword evidence="4 7" id="KW-1133">Transmembrane helix</keyword>
<evidence type="ECO:0000313" key="9">
    <source>
        <dbReference type="Proteomes" id="UP000694892"/>
    </source>
</evidence>
<keyword evidence="3" id="KW-0732">Signal</keyword>
<name>A0A974C6H3_XENLA</name>
<dbReference type="EMBL" id="CM004480">
    <property type="protein sequence ID" value="OCT67438.1"/>
    <property type="molecule type" value="Genomic_DNA"/>
</dbReference>
<evidence type="ECO:0000256" key="6">
    <source>
        <dbReference type="ARBA" id="ARBA00023180"/>
    </source>
</evidence>
<evidence type="ECO:0000256" key="4">
    <source>
        <dbReference type="ARBA" id="ARBA00022989"/>
    </source>
</evidence>
<feature type="transmembrane region" description="Helical" evidence="7">
    <location>
        <begin position="41"/>
        <end position="64"/>
    </location>
</feature>
<evidence type="ECO:0000256" key="1">
    <source>
        <dbReference type="ARBA" id="ARBA00004479"/>
    </source>
</evidence>
<comment type="subcellular location">
    <subcellularLocation>
        <location evidence="1">Membrane</location>
        <topology evidence="1">Single-pass type I membrane protein</topology>
    </subcellularLocation>
</comment>
<evidence type="ECO:0000313" key="8">
    <source>
        <dbReference type="EMBL" id="OCT67438.1"/>
    </source>
</evidence>
<proteinExistence type="predicted"/>
<accession>A0A974C6H3</accession>
<keyword evidence="2 7" id="KW-0812">Transmembrane</keyword>
<dbReference type="AlphaFoldDB" id="A0A974C6H3"/>
<dbReference type="PANTHER" id="PTHR31870">
    <property type="entry name" value="SI:DKEY-183I3.9-RELATED"/>
    <property type="match status" value="1"/>
</dbReference>
<evidence type="ECO:0000256" key="7">
    <source>
        <dbReference type="SAM" id="Phobius"/>
    </source>
</evidence>
<gene>
    <name evidence="8" type="ORF">XELAEV_18038734mg</name>
</gene>